<evidence type="ECO:0000256" key="1">
    <source>
        <dbReference type="ARBA" id="ARBA00022737"/>
    </source>
</evidence>
<name>A0A078B8W0_STYLE</name>
<keyword evidence="2 3" id="KW-0040">ANK repeat</keyword>
<dbReference type="GO" id="GO:0085020">
    <property type="term" value="P:protein K6-linked ubiquitination"/>
    <property type="evidence" value="ECO:0007669"/>
    <property type="project" value="TreeGrafter"/>
</dbReference>
<dbReference type="InterPro" id="IPR036770">
    <property type="entry name" value="Ankyrin_rpt-contain_sf"/>
</dbReference>
<evidence type="ECO:0000256" key="2">
    <source>
        <dbReference type="ARBA" id="ARBA00023043"/>
    </source>
</evidence>
<proteinExistence type="predicted"/>
<evidence type="ECO:0000313" key="6">
    <source>
        <dbReference type="Proteomes" id="UP000039865"/>
    </source>
</evidence>
<dbReference type="Gene3D" id="1.25.40.20">
    <property type="entry name" value="Ankyrin repeat-containing domain"/>
    <property type="match status" value="1"/>
</dbReference>
<gene>
    <name evidence="5" type="primary">Contig7078.g7579</name>
    <name evidence="5" type="ORF">STYLEM_19996</name>
</gene>
<dbReference type="Proteomes" id="UP000039865">
    <property type="component" value="Unassembled WGS sequence"/>
</dbReference>
<dbReference type="PROSITE" id="PS50088">
    <property type="entry name" value="ANK_REPEAT"/>
    <property type="match status" value="1"/>
</dbReference>
<dbReference type="SMART" id="SM00248">
    <property type="entry name" value="ANK"/>
    <property type="match status" value="2"/>
</dbReference>
<accession>A0A078B8W0</accession>
<dbReference type="PANTHER" id="PTHR24171:SF8">
    <property type="entry name" value="BRCA1-ASSOCIATED RING DOMAIN PROTEIN 1"/>
    <property type="match status" value="1"/>
</dbReference>
<dbReference type="SUPFAM" id="SSF48403">
    <property type="entry name" value="Ankyrin repeat"/>
    <property type="match status" value="1"/>
</dbReference>
<keyword evidence="6" id="KW-1185">Reference proteome</keyword>
<dbReference type="EMBL" id="CCKQ01018850">
    <property type="protein sequence ID" value="CDW90849.1"/>
    <property type="molecule type" value="Genomic_DNA"/>
</dbReference>
<dbReference type="AlphaFoldDB" id="A0A078B8W0"/>
<evidence type="ECO:0000256" key="3">
    <source>
        <dbReference type="PROSITE-ProRule" id="PRU00023"/>
    </source>
</evidence>
<feature type="compositionally biased region" description="Polar residues" evidence="4">
    <location>
        <begin position="17"/>
        <end position="32"/>
    </location>
</feature>
<reference evidence="5 6" key="1">
    <citation type="submission" date="2014-06" db="EMBL/GenBank/DDBJ databases">
        <authorList>
            <person name="Swart Estienne"/>
        </authorList>
    </citation>
    <scope>NUCLEOTIDE SEQUENCE [LARGE SCALE GENOMIC DNA]</scope>
    <source>
        <strain evidence="5 6">130c</strain>
    </source>
</reference>
<evidence type="ECO:0000313" key="5">
    <source>
        <dbReference type="EMBL" id="CDW90849.1"/>
    </source>
</evidence>
<keyword evidence="1" id="KW-0677">Repeat</keyword>
<feature type="region of interest" description="Disordered" evidence="4">
    <location>
        <begin position="1"/>
        <end position="32"/>
    </location>
</feature>
<dbReference type="PROSITE" id="PS50297">
    <property type="entry name" value="ANK_REP_REGION"/>
    <property type="match status" value="1"/>
</dbReference>
<dbReference type="OrthoDB" id="297539at2759"/>
<protein>
    <submittedName>
        <fullName evidence="5">Uncharacterized protein</fullName>
    </submittedName>
</protein>
<feature type="repeat" description="ANK" evidence="3">
    <location>
        <begin position="371"/>
        <end position="403"/>
    </location>
</feature>
<dbReference type="Pfam" id="PF12796">
    <property type="entry name" value="Ank_2"/>
    <property type="match status" value="1"/>
</dbReference>
<dbReference type="GO" id="GO:0004842">
    <property type="term" value="F:ubiquitin-protein transferase activity"/>
    <property type="evidence" value="ECO:0007669"/>
    <property type="project" value="TreeGrafter"/>
</dbReference>
<sequence>MQVVPKQIKMKKKRQTQKPSQKNSNSSINQHSVNSIVLKELIQTKDDFKGKTLTSKQSTVGNEYRRLDSTKRRKHRQIKAKLSKATVNQFIEPPSPDPMQKKDSSKINIYFYHNKISSPSVSKIHKNNTKIDQEQGEFSQLARMKKTSTDFKLRLDNQSRIPQKNKLSKWKKLQHLFGGLLRFRTQDAVKIVSPDQIIDEINRVQQPKDFSFQIAPKIKKIPEKSNNNPDEKKRNNKAQKPQKNNKIILDVHNQNELDDSNRLDAGDFEAMILNGNKQNQNKILQLQTTQQQNKYVVPIQNQKAQKKKKIQTAPKVREIDYFRKIRRFHEAASRGSAKDEKKMMTELKTDLKKHMWTRSDPQHLINIKNVFGQTPLYVACENGNLNIVKMLVANGANVFIKSNIDKENEENNLQCAARWKYFDIVKYLIENMDWTKQDLKEAILIPDLQRRIKNLLIDHYQLRYGKIYCMRCCFNFWN</sequence>
<organism evidence="5 6">
    <name type="scientific">Stylonychia lemnae</name>
    <name type="common">Ciliate</name>
    <dbReference type="NCBI Taxonomy" id="5949"/>
    <lineage>
        <taxon>Eukaryota</taxon>
        <taxon>Sar</taxon>
        <taxon>Alveolata</taxon>
        <taxon>Ciliophora</taxon>
        <taxon>Intramacronucleata</taxon>
        <taxon>Spirotrichea</taxon>
        <taxon>Stichotrichia</taxon>
        <taxon>Sporadotrichida</taxon>
        <taxon>Oxytrichidae</taxon>
        <taxon>Stylonychinae</taxon>
        <taxon>Stylonychia</taxon>
    </lineage>
</organism>
<feature type="region of interest" description="Disordered" evidence="4">
    <location>
        <begin position="217"/>
        <end position="247"/>
    </location>
</feature>
<evidence type="ECO:0000256" key="4">
    <source>
        <dbReference type="SAM" id="MobiDB-lite"/>
    </source>
</evidence>
<dbReference type="InParanoid" id="A0A078B8W0"/>
<dbReference type="InterPro" id="IPR002110">
    <property type="entry name" value="Ankyrin_rpt"/>
</dbReference>
<dbReference type="PANTHER" id="PTHR24171">
    <property type="entry name" value="ANKYRIN REPEAT DOMAIN-CONTAINING PROTEIN 39-RELATED"/>
    <property type="match status" value="1"/>
</dbReference>